<name>A0A0D2JIC4_9EURO</name>
<dbReference type="VEuPathDB" id="FungiDB:Z520_11373"/>
<keyword evidence="3" id="KW-1185">Reference proteome</keyword>
<dbReference type="RefSeq" id="XP_016627020.1">
    <property type="nucleotide sequence ID" value="XM_016781862.1"/>
</dbReference>
<feature type="transmembrane region" description="Helical" evidence="1">
    <location>
        <begin position="82"/>
        <end position="103"/>
    </location>
</feature>
<dbReference type="OrthoDB" id="4145309at2759"/>
<sequence>MPIVITLTSQDDFVRTTISVMDTDTEAEDCQVLHGLQHGRRASQEDTDEEAAEVVAQRSLNQSNGKPPIPSFSPRQWLTPNMIHWIVQLLSVVAFCALLLPYLRYTRSKKNIVRERCKEGAWSLYQSKLAQCDAQAATEFSFRGGAFGLNWIEYGTILLAVIAWHYAAWLSQGWIIVRICFVKTESER</sequence>
<evidence type="ECO:0000256" key="1">
    <source>
        <dbReference type="SAM" id="Phobius"/>
    </source>
</evidence>
<accession>A0A0D2JIC4</accession>
<keyword evidence="1" id="KW-0472">Membrane</keyword>
<keyword evidence="1" id="KW-0812">Transmembrane</keyword>
<dbReference type="Proteomes" id="UP000053411">
    <property type="component" value="Unassembled WGS sequence"/>
</dbReference>
<gene>
    <name evidence="2" type="ORF">Z520_11373</name>
</gene>
<evidence type="ECO:0000313" key="2">
    <source>
        <dbReference type="EMBL" id="KIX92897.1"/>
    </source>
</evidence>
<proteinExistence type="predicted"/>
<dbReference type="GeneID" id="27717119"/>
<reference evidence="2 3" key="1">
    <citation type="submission" date="2015-01" db="EMBL/GenBank/DDBJ databases">
        <title>The Genome Sequence of Fonsecaea multimorphosa CBS 102226.</title>
        <authorList>
            <consortium name="The Broad Institute Genomics Platform"/>
            <person name="Cuomo C."/>
            <person name="de Hoog S."/>
            <person name="Gorbushina A."/>
            <person name="Stielow B."/>
            <person name="Teixiera M."/>
            <person name="Abouelleil A."/>
            <person name="Chapman S.B."/>
            <person name="Priest M."/>
            <person name="Young S.K."/>
            <person name="Wortman J."/>
            <person name="Nusbaum C."/>
            <person name="Birren B."/>
        </authorList>
    </citation>
    <scope>NUCLEOTIDE SEQUENCE [LARGE SCALE GENOMIC DNA]</scope>
    <source>
        <strain evidence="2 3">CBS 102226</strain>
    </source>
</reference>
<organism evidence="2 3">
    <name type="scientific">Fonsecaea multimorphosa CBS 102226</name>
    <dbReference type="NCBI Taxonomy" id="1442371"/>
    <lineage>
        <taxon>Eukaryota</taxon>
        <taxon>Fungi</taxon>
        <taxon>Dikarya</taxon>
        <taxon>Ascomycota</taxon>
        <taxon>Pezizomycotina</taxon>
        <taxon>Eurotiomycetes</taxon>
        <taxon>Chaetothyriomycetidae</taxon>
        <taxon>Chaetothyriales</taxon>
        <taxon>Herpotrichiellaceae</taxon>
        <taxon>Fonsecaea</taxon>
    </lineage>
</organism>
<evidence type="ECO:0000313" key="3">
    <source>
        <dbReference type="Proteomes" id="UP000053411"/>
    </source>
</evidence>
<dbReference type="AlphaFoldDB" id="A0A0D2JIC4"/>
<protein>
    <submittedName>
        <fullName evidence="2">Uncharacterized protein</fullName>
    </submittedName>
</protein>
<dbReference type="EMBL" id="KN848099">
    <property type="protein sequence ID" value="KIX92897.1"/>
    <property type="molecule type" value="Genomic_DNA"/>
</dbReference>
<keyword evidence="1" id="KW-1133">Transmembrane helix</keyword>